<reference evidence="1" key="1">
    <citation type="submission" date="2023-03" db="EMBL/GenBank/DDBJ databases">
        <authorList>
            <person name="Julca I."/>
        </authorList>
    </citation>
    <scope>NUCLEOTIDE SEQUENCE</scope>
</reference>
<evidence type="ECO:0000313" key="2">
    <source>
        <dbReference type="Proteomes" id="UP001161247"/>
    </source>
</evidence>
<proteinExistence type="predicted"/>
<sequence length="50" mass="5517">MPLSTSLSLFFTNHRSRRDEGSHGESLLNPKGIARGIAIYEAFQPSRATV</sequence>
<evidence type="ECO:0000313" key="1">
    <source>
        <dbReference type="EMBL" id="CAI9087956.1"/>
    </source>
</evidence>
<dbReference type="EMBL" id="OX459118">
    <property type="protein sequence ID" value="CAI9087956.1"/>
    <property type="molecule type" value="Genomic_DNA"/>
</dbReference>
<name>A0AAV1BX87_OLDCO</name>
<protein>
    <submittedName>
        <fullName evidence="1">OLC1v1022164C1</fullName>
    </submittedName>
</protein>
<gene>
    <name evidence="1" type="ORF">OLC1_LOCUS654</name>
</gene>
<organism evidence="1 2">
    <name type="scientific">Oldenlandia corymbosa var. corymbosa</name>
    <dbReference type="NCBI Taxonomy" id="529605"/>
    <lineage>
        <taxon>Eukaryota</taxon>
        <taxon>Viridiplantae</taxon>
        <taxon>Streptophyta</taxon>
        <taxon>Embryophyta</taxon>
        <taxon>Tracheophyta</taxon>
        <taxon>Spermatophyta</taxon>
        <taxon>Magnoliopsida</taxon>
        <taxon>eudicotyledons</taxon>
        <taxon>Gunneridae</taxon>
        <taxon>Pentapetalae</taxon>
        <taxon>asterids</taxon>
        <taxon>lamiids</taxon>
        <taxon>Gentianales</taxon>
        <taxon>Rubiaceae</taxon>
        <taxon>Rubioideae</taxon>
        <taxon>Spermacoceae</taxon>
        <taxon>Hedyotis-Oldenlandia complex</taxon>
        <taxon>Oldenlandia</taxon>
    </lineage>
</organism>
<dbReference type="Proteomes" id="UP001161247">
    <property type="component" value="Chromosome 1"/>
</dbReference>
<accession>A0AAV1BX87</accession>
<dbReference type="AlphaFoldDB" id="A0AAV1BX87"/>
<keyword evidence="2" id="KW-1185">Reference proteome</keyword>